<dbReference type="InterPro" id="IPR004843">
    <property type="entry name" value="Calcineurin-like_PHP"/>
</dbReference>
<name>A0A226E4M1_FOLCA</name>
<dbReference type="PANTHER" id="PTHR32440">
    <property type="entry name" value="PHOSPHATASE DCR2-RELATED-RELATED"/>
    <property type="match status" value="1"/>
</dbReference>
<dbReference type="OrthoDB" id="7775416at2759"/>
<dbReference type="InterPro" id="IPR029052">
    <property type="entry name" value="Metallo-depent_PP-like"/>
</dbReference>
<dbReference type="CDD" id="cd07383">
    <property type="entry name" value="MPP_Dcr2"/>
    <property type="match status" value="1"/>
</dbReference>
<evidence type="ECO:0000259" key="2">
    <source>
        <dbReference type="Pfam" id="PF00149"/>
    </source>
</evidence>
<dbReference type="Pfam" id="PF00149">
    <property type="entry name" value="Metallophos"/>
    <property type="match status" value="1"/>
</dbReference>
<keyword evidence="4" id="KW-1185">Reference proteome</keyword>
<reference evidence="3 4" key="1">
    <citation type="submission" date="2015-12" db="EMBL/GenBank/DDBJ databases">
        <title>The genome of Folsomia candida.</title>
        <authorList>
            <person name="Faddeeva A."/>
            <person name="Derks M.F."/>
            <person name="Anvar Y."/>
            <person name="Smit S."/>
            <person name="Van Straalen N."/>
            <person name="Roelofs D."/>
        </authorList>
    </citation>
    <scope>NUCLEOTIDE SEQUENCE [LARGE SCALE GENOMIC DNA]</scope>
    <source>
        <strain evidence="3 4">VU population</strain>
        <tissue evidence="3">Whole body</tissue>
    </source>
</reference>
<feature type="domain" description="Calcineurin-like phosphoesterase" evidence="2">
    <location>
        <begin position="40"/>
        <end position="161"/>
    </location>
</feature>
<feature type="chain" id="PRO_5013347848" evidence="1">
    <location>
        <begin position="21"/>
        <end position="349"/>
    </location>
</feature>
<gene>
    <name evidence="3" type="ORF">Fcan01_13001</name>
</gene>
<accession>A0A226E4M1</accession>
<evidence type="ECO:0000313" key="4">
    <source>
        <dbReference type="Proteomes" id="UP000198287"/>
    </source>
</evidence>
<comment type="caution">
    <text evidence="3">The sequence shown here is derived from an EMBL/GenBank/DDBJ whole genome shotgun (WGS) entry which is preliminary data.</text>
</comment>
<evidence type="ECO:0000313" key="3">
    <source>
        <dbReference type="EMBL" id="OXA51861.1"/>
    </source>
</evidence>
<feature type="signal peptide" evidence="1">
    <location>
        <begin position="1"/>
        <end position="20"/>
    </location>
</feature>
<dbReference type="EMBL" id="LNIX01000007">
    <property type="protein sequence ID" value="OXA51861.1"/>
    <property type="molecule type" value="Genomic_DNA"/>
</dbReference>
<dbReference type="Proteomes" id="UP000198287">
    <property type="component" value="Unassembled WGS sequence"/>
</dbReference>
<dbReference type="GO" id="GO:0005737">
    <property type="term" value="C:cytoplasm"/>
    <property type="evidence" value="ECO:0007669"/>
    <property type="project" value="TreeGrafter"/>
</dbReference>
<sequence length="349" mass="38953">MGKLFSSLCFALLLVVLAESKSLESKQLKPKIRFNPEGKFKIVNFADLHYGEFPGTDRGRAQDGNSTRVMRDILEFDTPDFVVFTGDLITGDAILVNSTGFIEQLLTPLLNAGYRWASTYGNHDNGIATTREQIYATESKYENCYTTNDGTDLLPGLTNYYLPIYPSVESVGETPVLILWFFDSRGGFDPNGFKPSNVDEAVVNWFITKNAELTAAWGAVPALAFFHIPTIDYEDVQDNTDIPNRDDCVGLVDEAVVPQDRDTLFMQALVNSGTVMTTFVGHDHGNAWCCTYLTLSICYNRHTGYGGYGDWTRGARVVELTEDILQMRNYIRLENGTIIDEYPANDASQ</sequence>
<proteinExistence type="predicted"/>
<organism evidence="3 4">
    <name type="scientific">Folsomia candida</name>
    <name type="common">Springtail</name>
    <dbReference type="NCBI Taxonomy" id="158441"/>
    <lineage>
        <taxon>Eukaryota</taxon>
        <taxon>Metazoa</taxon>
        <taxon>Ecdysozoa</taxon>
        <taxon>Arthropoda</taxon>
        <taxon>Hexapoda</taxon>
        <taxon>Collembola</taxon>
        <taxon>Entomobryomorpha</taxon>
        <taxon>Isotomoidea</taxon>
        <taxon>Isotomidae</taxon>
        <taxon>Proisotominae</taxon>
        <taxon>Folsomia</taxon>
    </lineage>
</organism>
<protein>
    <submittedName>
        <fullName evidence="3">Putative inactive purple acid phosphatase 16</fullName>
    </submittedName>
</protein>
<dbReference type="Gene3D" id="3.60.21.10">
    <property type="match status" value="1"/>
</dbReference>
<keyword evidence="1" id="KW-0732">Signal</keyword>
<dbReference type="SUPFAM" id="SSF56300">
    <property type="entry name" value="Metallo-dependent phosphatases"/>
    <property type="match status" value="1"/>
</dbReference>
<dbReference type="GO" id="GO:0016788">
    <property type="term" value="F:hydrolase activity, acting on ester bonds"/>
    <property type="evidence" value="ECO:0007669"/>
    <property type="project" value="TreeGrafter"/>
</dbReference>
<dbReference type="PANTHER" id="PTHR32440:SF11">
    <property type="entry name" value="METALLOPHOSPHOESTERASE DOMAIN-CONTAINING PROTEIN"/>
    <property type="match status" value="1"/>
</dbReference>
<evidence type="ECO:0000256" key="1">
    <source>
        <dbReference type="SAM" id="SignalP"/>
    </source>
</evidence>
<dbReference type="OMA" id="TYWVPVY"/>
<dbReference type="AlphaFoldDB" id="A0A226E4M1"/>